<dbReference type="GO" id="GO:0005634">
    <property type="term" value="C:nucleus"/>
    <property type="evidence" value="ECO:0007669"/>
    <property type="project" value="TreeGrafter"/>
</dbReference>
<dbReference type="VEuPathDB" id="FungiDB:PTTG_05289"/>
<organism evidence="2">
    <name type="scientific">Puccinia triticina (isolate 1-1 / race 1 (BBBD))</name>
    <name type="common">Brown leaf rust fungus</name>
    <dbReference type="NCBI Taxonomy" id="630390"/>
    <lineage>
        <taxon>Eukaryota</taxon>
        <taxon>Fungi</taxon>
        <taxon>Dikarya</taxon>
        <taxon>Basidiomycota</taxon>
        <taxon>Pucciniomycotina</taxon>
        <taxon>Pucciniomycetes</taxon>
        <taxon>Pucciniales</taxon>
        <taxon>Pucciniaceae</taxon>
        <taxon>Puccinia</taxon>
    </lineage>
</organism>
<dbReference type="GO" id="GO:0003713">
    <property type="term" value="F:transcription coactivator activity"/>
    <property type="evidence" value="ECO:0007669"/>
    <property type="project" value="InterPro"/>
</dbReference>
<feature type="compositionally biased region" description="Polar residues" evidence="1">
    <location>
        <begin position="72"/>
        <end position="93"/>
    </location>
</feature>
<reference evidence="2" key="1">
    <citation type="submission" date="2009-11" db="EMBL/GenBank/DDBJ databases">
        <authorList>
            <consortium name="The Broad Institute Genome Sequencing Platform"/>
            <person name="Ward D."/>
            <person name="Feldgarden M."/>
            <person name="Earl A."/>
            <person name="Young S.K."/>
            <person name="Zeng Q."/>
            <person name="Koehrsen M."/>
            <person name="Alvarado L."/>
            <person name="Berlin A."/>
            <person name="Bochicchio J."/>
            <person name="Borenstein D."/>
            <person name="Chapman S.B."/>
            <person name="Chen Z."/>
            <person name="Engels R."/>
            <person name="Freedman E."/>
            <person name="Gellesch M."/>
            <person name="Goldberg J."/>
            <person name="Griggs A."/>
            <person name="Gujja S."/>
            <person name="Heilman E."/>
            <person name="Heiman D."/>
            <person name="Hepburn T."/>
            <person name="Howarth C."/>
            <person name="Jen D."/>
            <person name="Larson L."/>
            <person name="Lewis B."/>
            <person name="Mehta T."/>
            <person name="Park D."/>
            <person name="Pearson M."/>
            <person name="Roberts A."/>
            <person name="Saif S."/>
            <person name="Shea T."/>
            <person name="Shenoy N."/>
            <person name="Sisk P."/>
            <person name="Stolte C."/>
            <person name="Sykes S."/>
            <person name="Thomson T."/>
            <person name="Walk T."/>
            <person name="White J."/>
            <person name="Yandava C."/>
            <person name="Izard J."/>
            <person name="Baranova O.V."/>
            <person name="Blanton J.M."/>
            <person name="Tanner A.C."/>
            <person name="Dewhirst F.E."/>
            <person name="Haas B."/>
            <person name="Nusbaum C."/>
            <person name="Birren B."/>
        </authorList>
    </citation>
    <scope>NUCLEOTIDE SEQUENCE [LARGE SCALE GENOMIC DNA]</scope>
    <source>
        <strain evidence="2">1-1 BBBD Race 1</strain>
    </source>
</reference>
<evidence type="ECO:0000256" key="1">
    <source>
        <dbReference type="SAM" id="MobiDB-lite"/>
    </source>
</evidence>
<dbReference type="GO" id="GO:0031490">
    <property type="term" value="F:chromatin DNA binding"/>
    <property type="evidence" value="ECO:0007669"/>
    <property type="project" value="TreeGrafter"/>
</dbReference>
<dbReference type="EMBL" id="ADAS02000005">
    <property type="protein sequence ID" value="OAV98854.1"/>
    <property type="molecule type" value="Genomic_DNA"/>
</dbReference>
<dbReference type="PANTHER" id="PTHR31606:SF1">
    <property type="entry name" value="WW DOMAIN BINDING PROTEIN 2, ISOFORM E"/>
    <property type="match status" value="1"/>
</dbReference>
<name>A0A0C4EWU3_PUCT1</name>
<dbReference type="EnsemblFungi" id="PTTG_05289-t43_1">
    <property type="protein sequence ID" value="PTTG_05289-t43_1-p1"/>
    <property type="gene ID" value="PTTG_05289"/>
</dbReference>
<keyword evidence="4" id="KW-1185">Reference proteome</keyword>
<reference evidence="2" key="2">
    <citation type="submission" date="2016-05" db="EMBL/GenBank/DDBJ databases">
        <title>Comparative analysis highlights variable genome content of wheat rusts and divergence of the mating loci.</title>
        <authorList>
            <person name="Cuomo C.A."/>
            <person name="Bakkeren G."/>
            <person name="Szabo L."/>
            <person name="Khalil H."/>
            <person name="Joly D."/>
            <person name="Goldberg J."/>
            <person name="Young S."/>
            <person name="Zeng Q."/>
            <person name="Fellers J."/>
        </authorList>
    </citation>
    <scope>NUCLEOTIDE SEQUENCE [LARGE SCALE GENOMIC DNA]</scope>
    <source>
        <strain evidence="2">1-1 BBBD Race 1</strain>
    </source>
</reference>
<feature type="region of interest" description="Disordered" evidence="1">
    <location>
        <begin position="72"/>
        <end position="101"/>
    </location>
</feature>
<sequence>MTEIWKQEDEIPDSAALLPRGSSGILLHNQAGPGRRECTSTGHDGAQLLDDHADERAREKIFISVKAVTIHLNPTTPGAGTTSETPLSPTSAIPVSAEDPKQKGKLSLSGILSAIALSPPDDGSAHGTVYVTNQRILFIADDAASQPDPPPHPSPPPAHPNQPDHQHPSRLLPKINTLTVPLRNSFDGRFVQPWLSANYHLSTFVPVPNGNLPPPPSTATAPHAALDSFTLKIIFNEGHGFEFTEALEEVKRIMFQSDSQRPAELEELPGEGGPSSSLQPGDSSAMTGTEAADALPPPIDDFGPGARRDTLPEADLMLAASIASHQEHHEQMPITHLPPNPEITDLAPPDLPVVPPPPSDAPPGYEP</sequence>
<dbReference type="STRING" id="630390.A0A0C4EWU3"/>
<dbReference type="OrthoDB" id="1259151at2759"/>
<protein>
    <submittedName>
        <fullName evidence="2 3">Uncharacterized protein</fullName>
    </submittedName>
</protein>
<accession>A0A0C4EWU3</accession>
<feature type="region of interest" description="Disordered" evidence="1">
    <location>
        <begin position="259"/>
        <end position="367"/>
    </location>
</feature>
<evidence type="ECO:0000313" key="2">
    <source>
        <dbReference type="EMBL" id="OAV98854.1"/>
    </source>
</evidence>
<feature type="compositionally biased region" description="Pro residues" evidence="1">
    <location>
        <begin position="349"/>
        <end position="367"/>
    </location>
</feature>
<reference evidence="3" key="4">
    <citation type="submission" date="2025-05" db="UniProtKB">
        <authorList>
            <consortium name="EnsemblFungi"/>
        </authorList>
    </citation>
    <scope>IDENTIFICATION</scope>
    <source>
        <strain evidence="3">isolate 1-1 / race 1 (BBBD)</strain>
    </source>
</reference>
<feature type="compositionally biased region" description="Pro residues" evidence="1">
    <location>
        <begin position="147"/>
        <end position="160"/>
    </location>
</feature>
<dbReference type="AlphaFoldDB" id="A0A0C4EWU3"/>
<reference evidence="3 4" key="3">
    <citation type="journal article" date="2017" name="G3 (Bethesda)">
        <title>Comparative analysis highlights variable genome content of wheat rusts and divergence of the mating loci.</title>
        <authorList>
            <person name="Cuomo C.A."/>
            <person name="Bakkeren G."/>
            <person name="Khalil H.B."/>
            <person name="Panwar V."/>
            <person name="Joly D."/>
            <person name="Linning R."/>
            <person name="Sakthikumar S."/>
            <person name="Song X."/>
            <person name="Adiconis X."/>
            <person name="Fan L."/>
            <person name="Goldberg J.M."/>
            <person name="Levin J.Z."/>
            <person name="Young S."/>
            <person name="Zeng Q."/>
            <person name="Anikster Y."/>
            <person name="Bruce M."/>
            <person name="Wang M."/>
            <person name="Yin C."/>
            <person name="McCallum B."/>
            <person name="Szabo L.J."/>
            <person name="Hulbert S."/>
            <person name="Chen X."/>
            <person name="Fellers J.P."/>
        </authorList>
    </citation>
    <scope>NUCLEOTIDE SEQUENCE</scope>
    <source>
        <strain evidence="4">Isolate 1-1 / race 1 (BBBD)</strain>
        <strain evidence="3">isolate 1-1 / race 1 (BBBD)</strain>
    </source>
</reference>
<dbReference type="PANTHER" id="PTHR31606">
    <property type="entry name" value="WW DOMAIN BINDING PROTEIN 2, ISOFORM E"/>
    <property type="match status" value="1"/>
</dbReference>
<gene>
    <name evidence="2" type="ORF">PTTG_05289</name>
</gene>
<evidence type="ECO:0000313" key="4">
    <source>
        <dbReference type="Proteomes" id="UP000005240"/>
    </source>
</evidence>
<evidence type="ECO:0000313" key="3">
    <source>
        <dbReference type="EnsemblFungi" id="PTTG_05289-t43_1-p1"/>
    </source>
</evidence>
<feature type="region of interest" description="Disordered" evidence="1">
    <location>
        <begin position="143"/>
        <end position="170"/>
    </location>
</feature>
<proteinExistence type="predicted"/>
<dbReference type="InterPro" id="IPR044852">
    <property type="entry name" value="WBP2-like"/>
</dbReference>
<dbReference type="Proteomes" id="UP000005240">
    <property type="component" value="Unassembled WGS sequence"/>
</dbReference>